<keyword evidence="4" id="KW-0808">Transferase</keyword>
<name>M0NVI1_9EURY</name>
<feature type="domain" description="PAS" evidence="8">
    <location>
        <begin position="10"/>
        <end position="80"/>
    </location>
</feature>
<dbReference type="EC" id="2.7.13.3" evidence="2"/>
<evidence type="ECO:0000256" key="5">
    <source>
        <dbReference type="ARBA" id="ARBA00022777"/>
    </source>
</evidence>
<dbReference type="SUPFAM" id="SSF55874">
    <property type="entry name" value="ATPase domain of HSP90 chaperone/DNA topoisomerase II/histidine kinase"/>
    <property type="match status" value="1"/>
</dbReference>
<dbReference type="InterPro" id="IPR050736">
    <property type="entry name" value="Sensor_HK_Regulatory"/>
</dbReference>
<evidence type="ECO:0000256" key="3">
    <source>
        <dbReference type="ARBA" id="ARBA00022553"/>
    </source>
</evidence>
<dbReference type="STRING" id="1230456.C468_11800"/>
<evidence type="ECO:0000259" key="8">
    <source>
        <dbReference type="PROSITE" id="PS50112"/>
    </source>
</evidence>
<keyword evidence="6" id="KW-0902">Two-component regulatory system</keyword>
<comment type="caution">
    <text evidence="10">The sequence shown here is derived from an EMBL/GenBank/DDBJ whole genome shotgun (WGS) entry which is preliminary data.</text>
</comment>
<dbReference type="InterPro" id="IPR000014">
    <property type="entry name" value="PAS"/>
</dbReference>
<dbReference type="Gene3D" id="1.10.287.130">
    <property type="match status" value="1"/>
</dbReference>
<dbReference type="SUPFAM" id="SSF47384">
    <property type="entry name" value="Homodimeric domain of signal transducing histidine kinase"/>
    <property type="match status" value="1"/>
</dbReference>
<keyword evidence="3" id="KW-0597">Phosphoprotein</keyword>
<proteinExistence type="predicted"/>
<dbReference type="SMART" id="SM00388">
    <property type="entry name" value="HisKA"/>
    <property type="match status" value="1"/>
</dbReference>
<comment type="catalytic activity">
    <reaction evidence="1">
        <text>ATP + protein L-histidine = ADP + protein N-phospho-L-histidine.</text>
        <dbReference type="EC" id="2.7.13.3"/>
    </reaction>
</comment>
<dbReference type="SMART" id="SM00091">
    <property type="entry name" value="PAS"/>
    <property type="match status" value="1"/>
</dbReference>
<dbReference type="PANTHER" id="PTHR43711:SF1">
    <property type="entry name" value="HISTIDINE KINASE 1"/>
    <property type="match status" value="1"/>
</dbReference>
<evidence type="ECO:0000256" key="6">
    <source>
        <dbReference type="ARBA" id="ARBA00023012"/>
    </source>
</evidence>
<dbReference type="AlphaFoldDB" id="M0NVI1"/>
<dbReference type="PRINTS" id="PR00344">
    <property type="entry name" value="BCTRLSENSOR"/>
</dbReference>
<dbReference type="CDD" id="cd00075">
    <property type="entry name" value="HATPase"/>
    <property type="match status" value="1"/>
</dbReference>
<protein>
    <recommendedName>
        <fullName evidence="2">histidine kinase</fullName>
        <ecNumber evidence="2">2.7.13.3</ecNumber>
    </recommendedName>
</protein>
<dbReference type="NCBIfam" id="TIGR00229">
    <property type="entry name" value="sensory_box"/>
    <property type="match status" value="1"/>
</dbReference>
<dbReference type="CDD" id="cd00130">
    <property type="entry name" value="PAS"/>
    <property type="match status" value="1"/>
</dbReference>
<dbReference type="Pfam" id="PF00512">
    <property type="entry name" value="HisKA"/>
    <property type="match status" value="1"/>
</dbReference>
<evidence type="ECO:0000259" key="7">
    <source>
        <dbReference type="PROSITE" id="PS50109"/>
    </source>
</evidence>
<feature type="domain" description="PAC" evidence="9">
    <location>
        <begin position="84"/>
        <end position="136"/>
    </location>
</feature>
<dbReference type="InterPro" id="IPR003594">
    <property type="entry name" value="HATPase_dom"/>
</dbReference>
<dbReference type="Gene3D" id="3.30.450.20">
    <property type="entry name" value="PAS domain"/>
    <property type="match status" value="1"/>
</dbReference>
<dbReference type="InterPro" id="IPR003661">
    <property type="entry name" value="HisK_dim/P_dom"/>
</dbReference>
<dbReference type="PROSITE" id="PS50112">
    <property type="entry name" value="PAS"/>
    <property type="match status" value="1"/>
</dbReference>
<dbReference type="InterPro" id="IPR013767">
    <property type="entry name" value="PAS_fold"/>
</dbReference>
<feature type="domain" description="Histidine kinase" evidence="7">
    <location>
        <begin position="147"/>
        <end position="346"/>
    </location>
</feature>
<dbReference type="PATRIC" id="fig|1230456.3.peg.2341"/>
<dbReference type="Pfam" id="PF00989">
    <property type="entry name" value="PAS"/>
    <property type="match status" value="1"/>
</dbReference>
<keyword evidence="11" id="KW-1185">Reference proteome</keyword>
<dbReference type="OrthoDB" id="8127at2157"/>
<evidence type="ECO:0000259" key="9">
    <source>
        <dbReference type="PROSITE" id="PS50113"/>
    </source>
</evidence>
<gene>
    <name evidence="10" type="ORF">C468_11800</name>
</gene>
<dbReference type="EMBL" id="AOJH01000072">
    <property type="protein sequence ID" value="EMA61553.1"/>
    <property type="molecule type" value="Genomic_DNA"/>
</dbReference>
<keyword evidence="5 10" id="KW-0418">Kinase</keyword>
<dbReference type="Proteomes" id="UP000011546">
    <property type="component" value="Unassembled WGS sequence"/>
</dbReference>
<reference evidence="10 11" key="1">
    <citation type="journal article" date="2014" name="PLoS Genet.">
        <title>Phylogenetically driven sequencing of extremely halophilic archaea reveals strategies for static and dynamic osmo-response.</title>
        <authorList>
            <person name="Becker E.A."/>
            <person name="Seitzer P.M."/>
            <person name="Tritt A."/>
            <person name="Larsen D."/>
            <person name="Krusor M."/>
            <person name="Yao A.I."/>
            <person name="Wu D."/>
            <person name="Madern D."/>
            <person name="Eisen J.A."/>
            <person name="Darling A.E."/>
            <person name="Facciotti M.T."/>
        </authorList>
    </citation>
    <scope>NUCLEOTIDE SEQUENCE [LARGE SCALE GENOMIC DNA]</scope>
    <source>
        <strain evidence="10 11">JCM 14978</strain>
    </source>
</reference>
<dbReference type="InterPro" id="IPR035965">
    <property type="entry name" value="PAS-like_dom_sf"/>
</dbReference>
<dbReference type="InterPro" id="IPR001610">
    <property type="entry name" value="PAC"/>
</dbReference>
<dbReference type="InterPro" id="IPR005467">
    <property type="entry name" value="His_kinase_dom"/>
</dbReference>
<evidence type="ECO:0000256" key="2">
    <source>
        <dbReference type="ARBA" id="ARBA00012438"/>
    </source>
</evidence>
<dbReference type="SUPFAM" id="SSF55785">
    <property type="entry name" value="PYP-like sensor domain (PAS domain)"/>
    <property type="match status" value="1"/>
</dbReference>
<dbReference type="GO" id="GO:0000155">
    <property type="term" value="F:phosphorelay sensor kinase activity"/>
    <property type="evidence" value="ECO:0007669"/>
    <property type="project" value="InterPro"/>
</dbReference>
<sequence length="352" mass="39298">MTDGSPRDREVRRYETVLDSLDDAVYAVRPDGTIAYVNGRYAEMKGVSREELLGTDIYDWVTEETAAEAKRARRELASDDREAGTVEYEFLTADGERFPVEMRFTRLTGEKGDELDRVGVIRDVRERKRREEALRRKNERLEEFASIVSHDLRNPLNVAQGRLGLAREEHDSEHLEAVARSHERMETLIDDLLTLARDGEAVEETEWVPLHEVAEACWEGVETASCSLRIETDRAIRADRSRLKQIFENLMRNSVEHGRSGDNGPTERADGAVTVTVGAVDGGFYLADDGPGIPESDREAVFETGYSTSEGGTGFGLEIVQAVAAAHDWTVRVTDAADGGARFEFTGVDVRD</sequence>
<dbReference type="Pfam" id="PF02518">
    <property type="entry name" value="HATPase_c"/>
    <property type="match status" value="1"/>
</dbReference>
<dbReference type="InterPro" id="IPR036097">
    <property type="entry name" value="HisK_dim/P_sf"/>
</dbReference>
<evidence type="ECO:0000313" key="11">
    <source>
        <dbReference type="Proteomes" id="UP000011546"/>
    </source>
</evidence>
<dbReference type="RefSeq" id="WP_008849043.1">
    <property type="nucleotide sequence ID" value="NZ_AOJH01000072.1"/>
</dbReference>
<organism evidence="10 11">
    <name type="scientific">Halorubrum kocurii JCM 14978</name>
    <dbReference type="NCBI Taxonomy" id="1230456"/>
    <lineage>
        <taxon>Archaea</taxon>
        <taxon>Methanobacteriati</taxon>
        <taxon>Methanobacteriota</taxon>
        <taxon>Stenosarchaea group</taxon>
        <taxon>Halobacteria</taxon>
        <taxon>Halobacteriales</taxon>
        <taxon>Haloferacaceae</taxon>
        <taxon>Halorubrum</taxon>
    </lineage>
</organism>
<dbReference type="PROSITE" id="PS50109">
    <property type="entry name" value="HIS_KIN"/>
    <property type="match status" value="1"/>
</dbReference>
<evidence type="ECO:0000256" key="1">
    <source>
        <dbReference type="ARBA" id="ARBA00000085"/>
    </source>
</evidence>
<dbReference type="PANTHER" id="PTHR43711">
    <property type="entry name" value="TWO-COMPONENT HISTIDINE KINASE"/>
    <property type="match status" value="1"/>
</dbReference>
<dbReference type="SMART" id="SM00086">
    <property type="entry name" value="PAC"/>
    <property type="match status" value="1"/>
</dbReference>
<dbReference type="Gene3D" id="3.30.565.10">
    <property type="entry name" value="Histidine kinase-like ATPase, C-terminal domain"/>
    <property type="match status" value="1"/>
</dbReference>
<dbReference type="CDD" id="cd00082">
    <property type="entry name" value="HisKA"/>
    <property type="match status" value="1"/>
</dbReference>
<evidence type="ECO:0000313" key="10">
    <source>
        <dbReference type="EMBL" id="EMA61553.1"/>
    </source>
</evidence>
<evidence type="ECO:0000256" key="4">
    <source>
        <dbReference type="ARBA" id="ARBA00022679"/>
    </source>
</evidence>
<dbReference type="InterPro" id="IPR004358">
    <property type="entry name" value="Sig_transdc_His_kin-like_C"/>
</dbReference>
<dbReference type="InterPro" id="IPR000700">
    <property type="entry name" value="PAS-assoc_C"/>
</dbReference>
<accession>M0NVI1</accession>
<dbReference type="InterPro" id="IPR036890">
    <property type="entry name" value="HATPase_C_sf"/>
</dbReference>
<dbReference type="GO" id="GO:0006355">
    <property type="term" value="P:regulation of DNA-templated transcription"/>
    <property type="evidence" value="ECO:0007669"/>
    <property type="project" value="InterPro"/>
</dbReference>
<dbReference type="PROSITE" id="PS50113">
    <property type="entry name" value="PAC"/>
    <property type="match status" value="1"/>
</dbReference>
<dbReference type="SMART" id="SM00387">
    <property type="entry name" value="HATPase_c"/>
    <property type="match status" value="1"/>
</dbReference>